<dbReference type="InterPro" id="IPR005334">
    <property type="entry name" value="Tctex-1-like"/>
</dbReference>
<dbReference type="GO" id="GO:0005737">
    <property type="term" value="C:cytoplasm"/>
    <property type="evidence" value="ECO:0007669"/>
    <property type="project" value="TreeGrafter"/>
</dbReference>
<protein>
    <submittedName>
        <fullName evidence="1">Dynein light chain Tctex-type 1</fullName>
    </submittedName>
</protein>
<dbReference type="Proteomes" id="UP000054498">
    <property type="component" value="Unassembled WGS sequence"/>
</dbReference>
<proteinExistence type="predicted"/>
<dbReference type="OrthoDB" id="10059120at2759"/>
<dbReference type="Pfam" id="PF03645">
    <property type="entry name" value="Tctex-1"/>
    <property type="match status" value="1"/>
</dbReference>
<name>A0A0D2MTS7_9CHLO</name>
<dbReference type="EMBL" id="KK100765">
    <property type="protein sequence ID" value="KIZ03887.1"/>
    <property type="molecule type" value="Genomic_DNA"/>
</dbReference>
<dbReference type="Gene3D" id="3.30.1140.40">
    <property type="entry name" value="Tctex-1"/>
    <property type="match status" value="1"/>
</dbReference>
<dbReference type="PANTHER" id="PTHR21255:SF4">
    <property type="entry name" value="DYNEIN LIGHT CHAIN TCTEX-TYPE"/>
    <property type="match status" value="1"/>
</dbReference>
<dbReference type="KEGG" id="mng:MNEG_4070"/>
<dbReference type="AlphaFoldDB" id="A0A0D2MTS7"/>
<organism evidence="1 2">
    <name type="scientific">Monoraphidium neglectum</name>
    <dbReference type="NCBI Taxonomy" id="145388"/>
    <lineage>
        <taxon>Eukaryota</taxon>
        <taxon>Viridiplantae</taxon>
        <taxon>Chlorophyta</taxon>
        <taxon>core chlorophytes</taxon>
        <taxon>Chlorophyceae</taxon>
        <taxon>CS clade</taxon>
        <taxon>Sphaeropleales</taxon>
        <taxon>Selenastraceae</taxon>
        <taxon>Monoraphidium</taxon>
    </lineage>
</organism>
<evidence type="ECO:0000313" key="1">
    <source>
        <dbReference type="EMBL" id="KIZ03887.1"/>
    </source>
</evidence>
<dbReference type="RefSeq" id="XP_013902906.1">
    <property type="nucleotide sequence ID" value="XM_014047452.1"/>
</dbReference>
<reference evidence="1 2" key="1">
    <citation type="journal article" date="2013" name="BMC Genomics">
        <title>Reconstruction of the lipid metabolism for the microalga Monoraphidium neglectum from its genome sequence reveals characteristics suitable for biofuel production.</title>
        <authorList>
            <person name="Bogen C."/>
            <person name="Al-Dilaimi A."/>
            <person name="Albersmeier A."/>
            <person name="Wichmann J."/>
            <person name="Grundmann M."/>
            <person name="Rupp O."/>
            <person name="Lauersen K.J."/>
            <person name="Blifernez-Klassen O."/>
            <person name="Kalinowski J."/>
            <person name="Goesmann A."/>
            <person name="Mussgnug J.H."/>
            <person name="Kruse O."/>
        </authorList>
    </citation>
    <scope>NUCLEOTIDE SEQUENCE [LARGE SCALE GENOMIC DNA]</scope>
    <source>
        <strain evidence="1 2">SAG 48.87</strain>
    </source>
</reference>
<dbReference type="GeneID" id="25736948"/>
<dbReference type="GO" id="GO:0007018">
    <property type="term" value="P:microtubule-based movement"/>
    <property type="evidence" value="ECO:0007669"/>
    <property type="project" value="TreeGrafter"/>
</dbReference>
<keyword evidence="2" id="KW-1185">Reference proteome</keyword>
<dbReference type="GO" id="GO:0005868">
    <property type="term" value="C:cytoplasmic dynein complex"/>
    <property type="evidence" value="ECO:0007669"/>
    <property type="project" value="TreeGrafter"/>
</dbReference>
<dbReference type="InterPro" id="IPR038586">
    <property type="entry name" value="Tctex-1-like_sf"/>
</dbReference>
<dbReference type="CDD" id="cd21455">
    <property type="entry name" value="DLC-like_DYNLT1_DYNLT3"/>
    <property type="match status" value="1"/>
</dbReference>
<gene>
    <name evidence="1" type="ORF">MNEG_4070</name>
</gene>
<sequence>MDDAASVPDETGFVADEVTAIVKEAVDGVLAAEAYNEQMVGRWTSNCLEGCVKRLVALGKPYKYIVTCTIMQKTGAGLHTAASAYYDTATDGSRTIRWENKSMYAITTVFALAA</sequence>
<dbReference type="STRING" id="145388.A0A0D2MTS7"/>
<accession>A0A0D2MTS7</accession>
<dbReference type="PANTHER" id="PTHR21255">
    <property type="entry name" value="T-COMPLEX-ASSOCIATED-TESTIS-EXPRESSED 1/ DYNEIN LIGHT CHAIN"/>
    <property type="match status" value="1"/>
</dbReference>
<dbReference type="GO" id="GO:0045505">
    <property type="term" value="F:dynein intermediate chain binding"/>
    <property type="evidence" value="ECO:0007669"/>
    <property type="project" value="TreeGrafter"/>
</dbReference>
<evidence type="ECO:0000313" key="2">
    <source>
        <dbReference type="Proteomes" id="UP000054498"/>
    </source>
</evidence>